<dbReference type="AlphaFoldDB" id="A0A0A7FWQ7"/>
<organism evidence="1 2">
    <name type="scientific">Clostridium baratii str. Sullivan</name>
    <dbReference type="NCBI Taxonomy" id="1415775"/>
    <lineage>
        <taxon>Bacteria</taxon>
        <taxon>Bacillati</taxon>
        <taxon>Bacillota</taxon>
        <taxon>Clostridia</taxon>
        <taxon>Eubacteriales</taxon>
        <taxon>Clostridiaceae</taxon>
        <taxon>Clostridium</taxon>
    </lineage>
</organism>
<dbReference type="KEGG" id="cbv:U729_2700"/>
<name>A0A0A7FWQ7_9CLOT</name>
<accession>A0A0A7FWQ7</accession>
<evidence type="ECO:0000313" key="1">
    <source>
        <dbReference type="EMBL" id="AIY84023.1"/>
    </source>
</evidence>
<protein>
    <submittedName>
        <fullName evidence="1">Uncharacterized protein</fullName>
    </submittedName>
</protein>
<dbReference type="EMBL" id="CP006905">
    <property type="protein sequence ID" value="AIY84023.1"/>
    <property type="molecule type" value="Genomic_DNA"/>
</dbReference>
<dbReference type="HOGENOM" id="CLU_074306_0_0_9"/>
<keyword evidence="2" id="KW-1185">Reference proteome</keyword>
<gene>
    <name evidence="1" type="ORF">U729_2700</name>
</gene>
<proteinExistence type="predicted"/>
<dbReference type="eggNOG" id="ENOG5033MDT">
    <property type="taxonomic scope" value="Bacteria"/>
</dbReference>
<reference evidence="1 2" key="1">
    <citation type="journal article" date="2015" name="Infect. Genet. Evol.">
        <title>Genomic sequences of six botulinum neurotoxin-producing strains representing three clostridial species illustrate the mobility and diversity of botulinum neurotoxin genes.</title>
        <authorList>
            <person name="Smith T.J."/>
            <person name="Hill K.K."/>
            <person name="Xie G."/>
            <person name="Foley B.T."/>
            <person name="Williamson C.H."/>
            <person name="Foster J.T."/>
            <person name="Johnson S.L."/>
            <person name="Chertkov O."/>
            <person name="Teshima H."/>
            <person name="Gibbons H.S."/>
            <person name="Johnsky L.A."/>
            <person name="Karavis M.A."/>
            <person name="Smith L.A."/>
        </authorList>
    </citation>
    <scope>NUCLEOTIDE SEQUENCE [LARGE SCALE GENOMIC DNA]</scope>
    <source>
        <strain evidence="1">Sullivan</strain>
    </source>
</reference>
<dbReference type="RefSeq" id="WP_039315913.1">
    <property type="nucleotide sequence ID" value="NZ_CP006905.1"/>
</dbReference>
<sequence>MDFLFYIDELLLTGLASLIGEGYIEIITRRRIWDRSLTGRINFDESCSEFFEDRNTKDKREGYKGYVKVDGNTCTESNCNNRLIENRGICRFEEEEKHIFTMFSFHNKLANQLISNNLLRYTDDILGGTVQNGEYILLNGRISHECMKSYIDSLKIIINSFGCDFLNKLLDKGCTMNFNIISKILDNIYDKICLNNTTDLILTCGNKEIVLTINEGNFLKDRVHKFDNIDCNCNILGKVIKHCNQNENIHFLRKTGQQEFYEDLLNKCIPYFDCLNKIGINPPVCPRMRIDKNPYQIVPISIYV</sequence>
<evidence type="ECO:0000313" key="2">
    <source>
        <dbReference type="Proteomes" id="UP000030635"/>
    </source>
</evidence>
<dbReference type="OrthoDB" id="1904240at2"/>
<dbReference type="Proteomes" id="UP000030635">
    <property type="component" value="Chromosome"/>
</dbReference>